<gene>
    <name evidence="1" type="ORF">JWS13_44545</name>
</gene>
<reference evidence="1 2" key="2">
    <citation type="journal article" date="2022" name="Arch. Microbiol.">
        <title>Rhodococcus pseudokoreensis sp. nov. isolated from the rhizosphere of young M26 apple rootstocks.</title>
        <authorList>
            <person name="Kampfer P."/>
            <person name="Glaeser S.P."/>
            <person name="Blom J."/>
            <person name="Wolf J."/>
            <person name="Benning S."/>
            <person name="Schloter M."/>
            <person name="Neumann-Schaal M."/>
        </authorList>
    </citation>
    <scope>NUCLEOTIDE SEQUENCE [LARGE SCALE GENOMIC DNA]</scope>
    <source>
        <strain evidence="1 2">R79</strain>
    </source>
</reference>
<dbReference type="Proteomes" id="UP000662986">
    <property type="component" value="Chromosome"/>
</dbReference>
<dbReference type="EMBL" id="CP070619">
    <property type="protein sequence ID" value="QSE95810.1"/>
    <property type="molecule type" value="Genomic_DNA"/>
</dbReference>
<keyword evidence="2" id="KW-1185">Reference proteome</keyword>
<evidence type="ECO:0000313" key="2">
    <source>
        <dbReference type="Proteomes" id="UP000662986"/>
    </source>
</evidence>
<organism evidence="1 2">
    <name type="scientific">Rhodococcus pseudokoreensis</name>
    <dbReference type="NCBI Taxonomy" id="2811421"/>
    <lineage>
        <taxon>Bacteria</taxon>
        <taxon>Bacillati</taxon>
        <taxon>Actinomycetota</taxon>
        <taxon>Actinomycetes</taxon>
        <taxon>Mycobacteriales</taxon>
        <taxon>Nocardiaceae</taxon>
        <taxon>Rhodococcus</taxon>
    </lineage>
</organism>
<name>A0A974WGP8_9NOCA</name>
<accession>A0A974WGP8</accession>
<sequence>MGMDKALGDELLAWTDQFQKFFVEELDDFSSRPQRRPGISPFEWYDEGYRIIDELRLQFPDVHVKAEFAQYVFSVNERRENMGLPPISPPNEFRAGHISISEVLDDPQSSR</sequence>
<reference evidence="1 2" key="1">
    <citation type="journal article" date="2021" name="Microbiol. Resour. Announc.">
        <title>Complete Genome Sequences of Two Rhodococcus sp. Strains with Large and Linear Chromosomes, Isolated from Apple Rhizosphere.</title>
        <authorList>
            <person name="Benning S."/>
            <person name="Brugnone N."/>
            <person name="Siani R."/>
            <person name="Kublik S."/>
            <person name="Schloter M."/>
            <person name="Rad V."/>
        </authorList>
    </citation>
    <scope>NUCLEOTIDE SEQUENCE [LARGE SCALE GENOMIC DNA]</scope>
    <source>
        <strain evidence="1 2">R79</strain>
    </source>
</reference>
<evidence type="ECO:0000313" key="1">
    <source>
        <dbReference type="EMBL" id="QSE95810.1"/>
    </source>
</evidence>
<protein>
    <submittedName>
        <fullName evidence="1">Uncharacterized protein</fullName>
    </submittedName>
</protein>
<proteinExistence type="predicted"/>